<accession>A0A4S8LP08</accession>
<dbReference type="OrthoDB" id="5552562at2759"/>
<keyword evidence="1" id="KW-0507">mRNA processing</keyword>
<dbReference type="GO" id="GO:0008270">
    <property type="term" value="F:zinc ion binding"/>
    <property type="evidence" value="ECO:0007669"/>
    <property type="project" value="UniProtKB-KW"/>
</dbReference>
<keyword evidence="2" id="KW-0479">Metal-binding</keyword>
<keyword evidence="6" id="KW-1185">Reference proteome</keyword>
<evidence type="ECO:0000256" key="2">
    <source>
        <dbReference type="PROSITE-ProRule" id="PRU00047"/>
    </source>
</evidence>
<name>A0A4S8LP08_DENBC</name>
<dbReference type="GO" id="GO:0003676">
    <property type="term" value="F:nucleic acid binding"/>
    <property type="evidence" value="ECO:0007669"/>
    <property type="project" value="InterPro"/>
</dbReference>
<keyword evidence="2" id="KW-0863">Zinc-finger</keyword>
<dbReference type="Gene3D" id="4.10.60.10">
    <property type="entry name" value="Zinc finger, CCHC-type"/>
    <property type="match status" value="1"/>
</dbReference>
<evidence type="ECO:0000313" key="6">
    <source>
        <dbReference type="Proteomes" id="UP000297245"/>
    </source>
</evidence>
<reference evidence="5 6" key="1">
    <citation type="journal article" date="2019" name="Nat. Ecol. Evol.">
        <title>Megaphylogeny resolves global patterns of mushroom evolution.</title>
        <authorList>
            <person name="Varga T."/>
            <person name="Krizsan K."/>
            <person name="Foldi C."/>
            <person name="Dima B."/>
            <person name="Sanchez-Garcia M."/>
            <person name="Sanchez-Ramirez S."/>
            <person name="Szollosi G.J."/>
            <person name="Szarkandi J.G."/>
            <person name="Papp V."/>
            <person name="Albert L."/>
            <person name="Andreopoulos W."/>
            <person name="Angelini C."/>
            <person name="Antonin V."/>
            <person name="Barry K.W."/>
            <person name="Bougher N.L."/>
            <person name="Buchanan P."/>
            <person name="Buyck B."/>
            <person name="Bense V."/>
            <person name="Catcheside P."/>
            <person name="Chovatia M."/>
            <person name="Cooper J."/>
            <person name="Damon W."/>
            <person name="Desjardin D."/>
            <person name="Finy P."/>
            <person name="Geml J."/>
            <person name="Haridas S."/>
            <person name="Hughes K."/>
            <person name="Justo A."/>
            <person name="Karasinski D."/>
            <person name="Kautmanova I."/>
            <person name="Kiss B."/>
            <person name="Kocsube S."/>
            <person name="Kotiranta H."/>
            <person name="LaButti K.M."/>
            <person name="Lechner B.E."/>
            <person name="Liimatainen K."/>
            <person name="Lipzen A."/>
            <person name="Lukacs Z."/>
            <person name="Mihaltcheva S."/>
            <person name="Morgado L.N."/>
            <person name="Niskanen T."/>
            <person name="Noordeloos M.E."/>
            <person name="Ohm R.A."/>
            <person name="Ortiz-Santana B."/>
            <person name="Ovrebo C."/>
            <person name="Racz N."/>
            <person name="Riley R."/>
            <person name="Savchenko A."/>
            <person name="Shiryaev A."/>
            <person name="Soop K."/>
            <person name="Spirin V."/>
            <person name="Szebenyi C."/>
            <person name="Tomsovsky M."/>
            <person name="Tulloss R.E."/>
            <person name="Uehling J."/>
            <person name="Grigoriev I.V."/>
            <person name="Vagvolgyi C."/>
            <person name="Papp T."/>
            <person name="Martin F.M."/>
            <person name="Miettinen O."/>
            <person name="Hibbett D.S."/>
            <person name="Nagy L.G."/>
        </authorList>
    </citation>
    <scope>NUCLEOTIDE SEQUENCE [LARGE SCALE GENOMIC DNA]</scope>
    <source>
        <strain evidence="5 6">CBS 962.96</strain>
    </source>
</reference>
<dbReference type="PROSITE" id="PS50158">
    <property type="entry name" value="ZF_CCHC"/>
    <property type="match status" value="1"/>
</dbReference>
<organism evidence="5 6">
    <name type="scientific">Dendrothele bispora (strain CBS 962.96)</name>
    <dbReference type="NCBI Taxonomy" id="1314807"/>
    <lineage>
        <taxon>Eukaryota</taxon>
        <taxon>Fungi</taxon>
        <taxon>Dikarya</taxon>
        <taxon>Basidiomycota</taxon>
        <taxon>Agaricomycotina</taxon>
        <taxon>Agaricomycetes</taxon>
        <taxon>Agaricomycetidae</taxon>
        <taxon>Agaricales</taxon>
        <taxon>Agaricales incertae sedis</taxon>
        <taxon>Dendrothele</taxon>
    </lineage>
</organism>
<dbReference type="InterPro" id="IPR036875">
    <property type="entry name" value="Znf_CCHC_sf"/>
</dbReference>
<protein>
    <recommendedName>
        <fullName evidence="4">CCHC-type domain-containing protein</fullName>
    </recommendedName>
</protein>
<keyword evidence="2" id="KW-0862">Zinc</keyword>
<evidence type="ECO:0000259" key="4">
    <source>
        <dbReference type="PROSITE" id="PS50158"/>
    </source>
</evidence>
<dbReference type="AlphaFoldDB" id="A0A4S8LP08"/>
<evidence type="ECO:0000256" key="1">
    <source>
        <dbReference type="ARBA" id="ARBA00022664"/>
    </source>
</evidence>
<feature type="domain" description="CCHC-type" evidence="4">
    <location>
        <begin position="198"/>
        <end position="212"/>
    </location>
</feature>
<dbReference type="Proteomes" id="UP000297245">
    <property type="component" value="Unassembled WGS sequence"/>
</dbReference>
<dbReference type="InterPro" id="IPR001878">
    <property type="entry name" value="Znf_CCHC"/>
</dbReference>
<sequence length="278" mass="31801">MDIPGHYLTALHEWTAFVHMFGKLFGVHDEQLFAQASLDKVLQLRDESFGDFLVRFEDAALKTQYNDPAMRWKLLQQIRCDLRNRLTLVGSIPPTFNEVIERLLDLDGAREAFNEAGLSVIYNPTTTDNTKINRYEKVVTSATMNQGNQNDKNKQRSVRPYRNNNDSAQANAAQTPQKRPFIRLMREEYRRRMDNHLCIRCGELGHFGKECPPENDPIEEAIARAGIIIEEDHEEEKEVLYGIDEDGGMHQISCMHESEEAMELGNEEGTQGGETEGN</sequence>
<dbReference type="SUPFAM" id="SSF57756">
    <property type="entry name" value="Retrovirus zinc finger-like domains"/>
    <property type="match status" value="1"/>
</dbReference>
<evidence type="ECO:0000256" key="3">
    <source>
        <dbReference type="SAM" id="MobiDB-lite"/>
    </source>
</evidence>
<proteinExistence type="predicted"/>
<feature type="compositionally biased region" description="Polar residues" evidence="3">
    <location>
        <begin position="140"/>
        <end position="150"/>
    </location>
</feature>
<evidence type="ECO:0000313" key="5">
    <source>
        <dbReference type="EMBL" id="THU91106.1"/>
    </source>
</evidence>
<feature type="compositionally biased region" description="Low complexity" evidence="3">
    <location>
        <begin position="163"/>
        <end position="174"/>
    </location>
</feature>
<dbReference type="GO" id="GO:0006397">
    <property type="term" value="P:mRNA processing"/>
    <property type="evidence" value="ECO:0007669"/>
    <property type="project" value="UniProtKB-KW"/>
</dbReference>
<dbReference type="EMBL" id="ML179315">
    <property type="protein sequence ID" value="THU91106.1"/>
    <property type="molecule type" value="Genomic_DNA"/>
</dbReference>
<feature type="region of interest" description="Disordered" evidence="3">
    <location>
        <begin position="140"/>
        <end position="178"/>
    </location>
</feature>
<gene>
    <name evidence="5" type="ORF">K435DRAFT_863693</name>
</gene>